<dbReference type="EMBL" id="WUUQ01000001">
    <property type="protein sequence ID" value="MXQ72506.1"/>
    <property type="molecule type" value="Genomic_DNA"/>
</dbReference>
<proteinExistence type="predicted"/>
<dbReference type="GO" id="GO:0015081">
    <property type="term" value="F:sodium ion transmembrane transporter activity"/>
    <property type="evidence" value="ECO:0007669"/>
    <property type="project" value="InterPro"/>
</dbReference>
<keyword evidence="4 6" id="KW-1133">Transmembrane helix</keyword>
<evidence type="ECO:0000313" key="7">
    <source>
        <dbReference type="EMBL" id="MXQ72506.1"/>
    </source>
</evidence>
<accession>A0A6N8U2J9</accession>
<comment type="subcellular location">
    <subcellularLocation>
        <location evidence="1">Cell membrane</location>
    </subcellularLocation>
</comment>
<dbReference type="InterPro" id="IPR005899">
    <property type="entry name" value="Na_pump_deCOase"/>
</dbReference>
<evidence type="ECO:0000256" key="1">
    <source>
        <dbReference type="ARBA" id="ARBA00004236"/>
    </source>
</evidence>
<dbReference type="NCBIfam" id="TIGR01195">
    <property type="entry name" value="oadG_fam"/>
    <property type="match status" value="1"/>
</dbReference>
<reference evidence="7 8" key="1">
    <citation type="submission" date="2019-12" db="EMBL/GenBank/DDBJ databases">
        <authorList>
            <person name="Yang R."/>
        </authorList>
    </citation>
    <scope>NUCLEOTIDE SEQUENCE [LARGE SCALE GENOMIC DNA]</scope>
    <source>
        <strain evidence="7 8">DONG20-135</strain>
    </source>
</reference>
<protein>
    <submittedName>
        <fullName evidence="7">Uncharacterized protein</fullName>
    </submittedName>
</protein>
<keyword evidence="2" id="KW-1003">Cell membrane</keyword>
<comment type="caution">
    <text evidence="7">The sequence shown here is derived from an EMBL/GenBank/DDBJ whole genome shotgun (WGS) entry which is preliminary data.</text>
</comment>
<dbReference type="RefSeq" id="WP_160623999.1">
    <property type="nucleotide sequence ID" value="NZ_WUUQ01000001.1"/>
</dbReference>
<gene>
    <name evidence="7" type="ORF">GSF08_00930</name>
</gene>
<evidence type="ECO:0000313" key="8">
    <source>
        <dbReference type="Proteomes" id="UP000434036"/>
    </source>
</evidence>
<dbReference type="GO" id="GO:0036376">
    <property type="term" value="P:sodium ion export across plasma membrane"/>
    <property type="evidence" value="ECO:0007669"/>
    <property type="project" value="InterPro"/>
</dbReference>
<evidence type="ECO:0000256" key="6">
    <source>
        <dbReference type="SAM" id="Phobius"/>
    </source>
</evidence>
<keyword evidence="3 6" id="KW-0812">Transmembrane</keyword>
<dbReference type="AlphaFoldDB" id="A0A6N8U2J9"/>
<evidence type="ECO:0000256" key="2">
    <source>
        <dbReference type="ARBA" id="ARBA00022475"/>
    </source>
</evidence>
<reference evidence="7 8" key="2">
    <citation type="submission" date="2020-01" db="EMBL/GenBank/DDBJ databases">
        <title>Clostridiaceae sp. nov. isolated from the gut of human by culturomics.</title>
        <authorList>
            <person name="Chang Y."/>
        </authorList>
    </citation>
    <scope>NUCLEOTIDE SEQUENCE [LARGE SCALE GENOMIC DNA]</scope>
    <source>
        <strain evidence="7 8">DONG20-135</strain>
    </source>
</reference>
<evidence type="ECO:0000256" key="3">
    <source>
        <dbReference type="ARBA" id="ARBA00022692"/>
    </source>
</evidence>
<keyword evidence="5 6" id="KW-0472">Membrane</keyword>
<name>A0A6N8U2J9_9FIRM</name>
<evidence type="ECO:0000256" key="4">
    <source>
        <dbReference type="ARBA" id="ARBA00022989"/>
    </source>
</evidence>
<keyword evidence="8" id="KW-1185">Reference proteome</keyword>
<sequence length="112" mass="12109">MYGNQISMGDAFTITIFSMLLVFSALIIISYFIDLVAMMVNRKKKPAAEPVSAVPAEASVPDTDDTELIAVLAAAVAATSGKSLDSFIVRSARRADRAKSPWEQAALRDLMR</sequence>
<feature type="transmembrane region" description="Helical" evidence="6">
    <location>
        <begin position="12"/>
        <end position="37"/>
    </location>
</feature>
<dbReference type="GO" id="GO:0005886">
    <property type="term" value="C:plasma membrane"/>
    <property type="evidence" value="ECO:0007669"/>
    <property type="project" value="UniProtKB-SubCell"/>
</dbReference>
<dbReference type="Proteomes" id="UP000434036">
    <property type="component" value="Unassembled WGS sequence"/>
</dbReference>
<organism evidence="7 8">
    <name type="scientific">Copranaerobaculum intestinale</name>
    <dbReference type="NCBI Taxonomy" id="2692629"/>
    <lineage>
        <taxon>Bacteria</taxon>
        <taxon>Bacillati</taxon>
        <taxon>Bacillota</taxon>
        <taxon>Erysipelotrichia</taxon>
        <taxon>Erysipelotrichales</taxon>
        <taxon>Erysipelotrichaceae</taxon>
        <taxon>Copranaerobaculum</taxon>
    </lineage>
</organism>
<dbReference type="Pfam" id="PF04277">
    <property type="entry name" value="OAD_gamma"/>
    <property type="match status" value="1"/>
</dbReference>
<evidence type="ECO:0000256" key="5">
    <source>
        <dbReference type="ARBA" id="ARBA00023136"/>
    </source>
</evidence>